<protein>
    <recommendedName>
        <fullName evidence="4">Excreted virulence factor EspC, type VII ESX diderm</fullName>
    </recommendedName>
</protein>
<keyword evidence="3" id="KW-1185">Reference proteome</keyword>
<feature type="region of interest" description="Disordered" evidence="1">
    <location>
        <begin position="1"/>
        <end position="26"/>
    </location>
</feature>
<evidence type="ECO:0000313" key="2">
    <source>
        <dbReference type="EMBL" id="GGN27592.1"/>
    </source>
</evidence>
<accession>A0ABQ2IQV5</accession>
<evidence type="ECO:0000313" key="3">
    <source>
        <dbReference type="Proteomes" id="UP000597656"/>
    </source>
</evidence>
<name>A0ABQ2IQV5_9PSEU</name>
<comment type="caution">
    <text evidence="2">The sequence shown here is derived from an EMBL/GenBank/DDBJ whole genome shotgun (WGS) entry which is preliminary data.</text>
</comment>
<organism evidence="2 3">
    <name type="scientific">Lentzea pudingi</name>
    <dbReference type="NCBI Taxonomy" id="1789439"/>
    <lineage>
        <taxon>Bacteria</taxon>
        <taxon>Bacillati</taxon>
        <taxon>Actinomycetota</taxon>
        <taxon>Actinomycetes</taxon>
        <taxon>Pseudonocardiales</taxon>
        <taxon>Pseudonocardiaceae</taxon>
        <taxon>Lentzea</taxon>
    </lineage>
</organism>
<dbReference type="Proteomes" id="UP000597656">
    <property type="component" value="Unassembled WGS sequence"/>
</dbReference>
<gene>
    <name evidence="2" type="ORF">GCM10011609_83050</name>
</gene>
<evidence type="ECO:0000256" key="1">
    <source>
        <dbReference type="SAM" id="MobiDB-lite"/>
    </source>
</evidence>
<sequence length="116" mass="12377">MAEPDETELRQIGDKGRRAMSGFGVQSGDLTKTAGTYEAEGSALVQMKPSIVPGVTAGQVGRKFQGVAAEYKSYFDLLGTSLEKFGKEATGIATRLKDVAKTYESNEAQTSSQYKG</sequence>
<feature type="compositionally biased region" description="Basic and acidic residues" evidence="1">
    <location>
        <begin position="7"/>
        <end position="17"/>
    </location>
</feature>
<evidence type="ECO:0008006" key="4">
    <source>
        <dbReference type="Google" id="ProtNLM"/>
    </source>
</evidence>
<proteinExistence type="predicted"/>
<reference evidence="3" key="1">
    <citation type="journal article" date="2019" name="Int. J. Syst. Evol. Microbiol.">
        <title>The Global Catalogue of Microorganisms (GCM) 10K type strain sequencing project: providing services to taxonomists for standard genome sequencing and annotation.</title>
        <authorList>
            <consortium name="The Broad Institute Genomics Platform"/>
            <consortium name="The Broad Institute Genome Sequencing Center for Infectious Disease"/>
            <person name="Wu L."/>
            <person name="Ma J."/>
        </authorList>
    </citation>
    <scope>NUCLEOTIDE SEQUENCE [LARGE SCALE GENOMIC DNA]</scope>
    <source>
        <strain evidence="3">CGMCC 4.7319</strain>
    </source>
</reference>
<dbReference type="EMBL" id="BMNC01000025">
    <property type="protein sequence ID" value="GGN27592.1"/>
    <property type="molecule type" value="Genomic_DNA"/>
</dbReference>